<evidence type="ECO:0000256" key="1">
    <source>
        <dbReference type="ARBA" id="ARBA00008710"/>
    </source>
</evidence>
<protein>
    <submittedName>
        <fullName evidence="3">Nitroreductase</fullName>
    </submittedName>
</protein>
<name>A0A1X0BXE8_MYCCF</name>
<evidence type="ECO:0000256" key="2">
    <source>
        <dbReference type="ARBA" id="ARBA00049106"/>
    </source>
</evidence>
<dbReference type="AlphaFoldDB" id="A0A1X0BXE8"/>
<dbReference type="STRING" id="1249101.BST21_08900"/>
<dbReference type="Pfam" id="PF04075">
    <property type="entry name" value="F420H2_quin_red"/>
    <property type="match status" value="1"/>
</dbReference>
<proteinExistence type="inferred from homology"/>
<organism evidence="3 4">
    <name type="scientific">Mycolicibacterium celeriflavum</name>
    <name type="common">Mycobacterium celeriflavum</name>
    <dbReference type="NCBI Taxonomy" id="1249101"/>
    <lineage>
        <taxon>Bacteria</taxon>
        <taxon>Bacillati</taxon>
        <taxon>Actinomycetota</taxon>
        <taxon>Actinomycetes</taxon>
        <taxon>Mycobacteriales</taxon>
        <taxon>Mycobacteriaceae</taxon>
        <taxon>Mycolicibacterium</taxon>
    </lineage>
</organism>
<reference evidence="3 4" key="1">
    <citation type="journal article" date="2019" name="Emerg. Microbes Infect.">
        <title>Comprehensive subspecies identification of 175 nontuberculous mycobacteria species based on 7547 genomic profiles.</title>
        <authorList>
            <person name="Matsumoto Y."/>
            <person name="Kinjo T."/>
            <person name="Motooka D."/>
            <person name="Nabeya D."/>
            <person name="Jung N."/>
            <person name="Uechi K."/>
            <person name="Horii T."/>
            <person name="Iida T."/>
            <person name="Fujita J."/>
            <person name="Nakamura S."/>
        </authorList>
    </citation>
    <scope>NUCLEOTIDE SEQUENCE [LARGE SCALE GENOMIC DNA]</scope>
    <source>
        <strain evidence="3 4">JCM 18439</strain>
    </source>
</reference>
<sequence>MNQETIARQSNRVVTRWPRVQRAMGRVHARVYRITGGRVGRRWFAGAPVMVLETVGRRTGERRRTPVLYLRRGDALVVMAANAGSSRTPAWWLNLQHTGSGVVQIGRVRRVVRPRELVAAERDDAWRAFVEIYPQAEYYRHFTDRELPLIALDPAES</sequence>
<dbReference type="GO" id="GO:0070967">
    <property type="term" value="F:coenzyme F420 binding"/>
    <property type="evidence" value="ECO:0007669"/>
    <property type="project" value="TreeGrafter"/>
</dbReference>
<dbReference type="PANTHER" id="PTHR39428">
    <property type="entry name" value="F420H(2)-DEPENDENT QUINONE REDUCTASE RV1261C"/>
    <property type="match status" value="1"/>
</dbReference>
<dbReference type="PANTHER" id="PTHR39428:SF3">
    <property type="entry name" value="DEAZAFLAVIN-DEPENDENT NITROREDUCTASE"/>
    <property type="match status" value="1"/>
</dbReference>
<keyword evidence="4" id="KW-1185">Reference proteome</keyword>
<accession>A0A1X0BXE8</accession>
<comment type="similarity">
    <text evidence="1">Belongs to the F420H(2)-dependent quinone reductase family.</text>
</comment>
<dbReference type="Proteomes" id="UP000466431">
    <property type="component" value="Chromosome"/>
</dbReference>
<dbReference type="OrthoDB" id="8225825at2"/>
<dbReference type="EMBL" id="AP022591">
    <property type="protein sequence ID" value="BBY42896.1"/>
    <property type="molecule type" value="Genomic_DNA"/>
</dbReference>
<dbReference type="KEGG" id="mcee:MCEL_11910"/>
<dbReference type="Gene3D" id="2.30.110.10">
    <property type="entry name" value="Electron Transport, Fmn-binding Protein, Chain A"/>
    <property type="match status" value="1"/>
</dbReference>
<dbReference type="InterPro" id="IPR004378">
    <property type="entry name" value="F420H2_quin_Rdtase"/>
</dbReference>
<dbReference type="GO" id="GO:0016491">
    <property type="term" value="F:oxidoreductase activity"/>
    <property type="evidence" value="ECO:0007669"/>
    <property type="project" value="InterPro"/>
</dbReference>
<dbReference type="InterPro" id="IPR012349">
    <property type="entry name" value="Split_barrel_FMN-bd"/>
</dbReference>
<comment type="catalytic activity">
    <reaction evidence="2">
        <text>oxidized coenzyme F420-(gamma-L-Glu)(n) + a quinol + H(+) = reduced coenzyme F420-(gamma-L-Glu)(n) + a quinone</text>
        <dbReference type="Rhea" id="RHEA:39663"/>
        <dbReference type="Rhea" id="RHEA-COMP:12939"/>
        <dbReference type="Rhea" id="RHEA-COMP:14378"/>
        <dbReference type="ChEBI" id="CHEBI:15378"/>
        <dbReference type="ChEBI" id="CHEBI:24646"/>
        <dbReference type="ChEBI" id="CHEBI:132124"/>
        <dbReference type="ChEBI" id="CHEBI:133980"/>
        <dbReference type="ChEBI" id="CHEBI:139511"/>
    </reaction>
</comment>
<dbReference type="NCBIfam" id="TIGR00026">
    <property type="entry name" value="hi_GC_TIGR00026"/>
    <property type="match status" value="1"/>
</dbReference>
<evidence type="ECO:0000313" key="4">
    <source>
        <dbReference type="Proteomes" id="UP000466431"/>
    </source>
</evidence>
<dbReference type="GO" id="GO:0005886">
    <property type="term" value="C:plasma membrane"/>
    <property type="evidence" value="ECO:0007669"/>
    <property type="project" value="TreeGrafter"/>
</dbReference>
<gene>
    <name evidence="3" type="ORF">MCEL_11910</name>
</gene>
<evidence type="ECO:0000313" key="3">
    <source>
        <dbReference type="EMBL" id="BBY42896.1"/>
    </source>
</evidence>